<dbReference type="GO" id="GO:0005737">
    <property type="term" value="C:cytoplasm"/>
    <property type="evidence" value="ECO:0007669"/>
    <property type="project" value="TreeGrafter"/>
</dbReference>
<dbReference type="EMBL" id="JAINDJ010000005">
    <property type="protein sequence ID" value="KAG9445998.1"/>
    <property type="molecule type" value="Genomic_DNA"/>
</dbReference>
<evidence type="ECO:0000256" key="8">
    <source>
        <dbReference type="ARBA" id="ARBA00023239"/>
    </source>
</evidence>
<evidence type="ECO:0000256" key="7">
    <source>
        <dbReference type="ARBA" id="ARBA00023141"/>
    </source>
</evidence>
<evidence type="ECO:0000256" key="1">
    <source>
        <dbReference type="ARBA" id="ARBA00001933"/>
    </source>
</evidence>
<keyword evidence="13" id="KW-1185">Reference proteome</keyword>
<dbReference type="InterPro" id="IPR036052">
    <property type="entry name" value="TrpB-like_PALP_sf"/>
</dbReference>
<dbReference type="PANTHER" id="PTHR48077:SF4">
    <property type="entry name" value="TRYPTOPHAN SYNTHASE"/>
    <property type="match status" value="1"/>
</dbReference>
<evidence type="ECO:0000256" key="2">
    <source>
        <dbReference type="ARBA" id="ARBA00004733"/>
    </source>
</evidence>
<keyword evidence="6 10" id="KW-0663">Pyridoxal phosphate</keyword>
<keyword evidence="7 10" id="KW-0057">Aromatic amino acid biosynthesis</keyword>
<keyword evidence="4 10" id="KW-0028">Amino-acid biosynthesis</keyword>
<accession>A0AAV7EFJ1</accession>
<dbReference type="AlphaFoldDB" id="A0AAV7EFJ1"/>
<evidence type="ECO:0000256" key="10">
    <source>
        <dbReference type="RuleBase" id="RU003663"/>
    </source>
</evidence>
<dbReference type="InterPro" id="IPR006654">
    <property type="entry name" value="Trp_synth_beta"/>
</dbReference>
<evidence type="ECO:0000256" key="9">
    <source>
        <dbReference type="ARBA" id="ARBA00049047"/>
    </source>
</evidence>
<name>A0AAV7EFJ1_ARIFI</name>
<dbReference type="EC" id="4.2.1.20" evidence="3 10"/>
<dbReference type="SUPFAM" id="SSF53686">
    <property type="entry name" value="Tryptophan synthase beta subunit-like PLP-dependent enzymes"/>
    <property type="match status" value="1"/>
</dbReference>
<comment type="catalytic activity">
    <reaction evidence="9 10">
        <text>(1S,2R)-1-C-(indol-3-yl)glycerol 3-phosphate + L-serine = D-glyceraldehyde 3-phosphate + L-tryptophan + H2O</text>
        <dbReference type="Rhea" id="RHEA:10532"/>
        <dbReference type="ChEBI" id="CHEBI:15377"/>
        <dbReference type="ChEBI" id="CHEBI:33384"/>
        <dbReference type="ChEBI" id="CHEBI:57912"/>
        <dbReference type="ChEBI" id="CHEBI:58866"/>
        <dbReference type="ChEBI" id="CHEBI:59776"/>
        <dbReference type="EC" id="4.2.1.20"/>
    </reaction>
</comment>
<organism evidence="12 13">
    <name type="scientific">Aristolochia fimbriata</name>
    <name type="common">White veined hardy Dutchman's pipe vine</name>
    <dbReference type="NCBI Taxonomy" id="158543"/>
    <lineage>
        <taxon>Eukaryota</taxon>
        <taxon>Viridiplantae</taxon>
        <taxon>Streptophyta</taxon>
        <taxon>Embryophyta</taxon>
        <taxon>Tracheophyta</taxon>
        <taxon>Spermatophyta</taxon>
        <taxon>Magnoliopsida</taxon>
        <taxon>Magnoliidae</taxon>
        <taxon>Piperales</taxon>
        <taxon>Aristolochiaceae</taxon>
        <taxon>Aristolochia</taxon>
    </lineage>
</organism>
<protein>
    <recommendedName>
        <fullName evidence="3 10">Tryptophan synthase</fullName>
        <ecNumber evidence="3 10">4.2.1.20</ecNumber>
    </recommendedName>
</protein>
<reference evidence="12 13" key="1">
    <citation type="submission" date="2021-07" db="EMBL/GenBank/DDBJ databases">
        <title>The Aristolochia fimbriata genome: insights into angiosperm evolution, floral development and chemical biosynthesis.</title>
        <authorList>
            <person name="Jiao Y."/>
        </authorList>
    </citation>
    <scope>NUCLEOTIDE SEQUENCE [LARGE SCALE GENOMIC DNA]</scope>
    <source>
        <strain evidence="12">IBCAS-2021</strain>
        <tissue evidence="12">Leaf</tissue>
    </source>
</reference>
<keyword evidence="5 10" id="KW-0822">Tryptophan biosynthesis</keyword>
<evidence type="ECO:0000256" key="4">
    <source>
        <dbReference type="ARBA" id="ARBA00022605"/>
    </source>
</evidence>
<dbReference type="GO" id="GO:0004834">
    <property type="term" value="F:tryptophan synthase activity"/>
    <property type="evidence" value="ECO:0007669"/>
    <property type="project" value="UniProtKB-EC"/>
</dbReference>
<feature type="domain" description="Tryptophan synthase beta chain-like PALP" evidence="11">
    <location>
        <begin position="101"/>
        <end position="422"/>
    </location>
</feature>
<comment type="caution">
    <text evidence="12">The sequence shown here is derived from an EMBL/GenBank/DDBJ whole genome shotgun (WGS) entry which is preliminary data.</text>
</comment>
<dbReference type="Gene3D" id="3.40.50.1100">
    <property type="match status" value="2"/>
</dbReference>
<evidence type="ECO:0000256" key="5">
    <source>
        <dbReference type="ARBA" id="ARBA00022822"/>
    </source>
</evidence>
<evidence type="ECO:0000313" key="13">
    <source>
        <dbReference type="Proteomes" id="UP000825729"/>
    </source>
</evidence>
<dbReference type="CDD" id="cd06446">
    <property type="entry name" value="Trp-synth_B"/>
    <property type="match status" value="1"/>
</dbReference>
<dbReference type="Proteomes" id="UP000825729">
    <property type="component" value="Unassembled WGS sequence"/>
</dbReference>
<sequence length="534" mass="58083">MAGGAAHAISFASLAPKQMKMSRAVIKTCPCRTVSTSHEDSSMNFANVKKSTNGKFGKYGGKFVPEILMRSLTHLEARVHSITNDTNFQRELADTLRDYVGRETPLYFAERLTKHHTNAIGEGPLIYLKREDLNHGGAHNINNAVGQAMVAREMGRRRVVAATGSGQHGVATAAACARFSLQCVIYMGMTHMDKHSCFVHQMNLLGAEVKAVEGNFKEATSEAIRDWVGNLETSFYLSGSVLGPHPCPTMVRYFQSVIGKETRRQALERWGGKPDVLVACVGSGSNAMGLFHEFLEDEEVRLIGVEAGGLGLGSGRHSATLCRGDVGVYHGSMSYLLQDEEGQILNPHSIAVGLEYPGVGPELSFLKDVSRAEFYAVTDQEALDAYRRLALLEGIIPALETSHALAYLQKLCPTLRNGSKVAYWSLHENNRDLELVDPALSDVNNEEALRIIAVALLCIQASRVLRPPMFRVVGMLSGDIEVGSVSSRPGYLSDLQLSELTRSFMTSDTSGVSTGTITTNQLRQCITNSEPCGS</sequence>
<comment type="pathway">
    <text evidence="2 10">Amino-acid biosynthesis; L-tryptophan biosynthesis; L-tryptophan from chorismate: step 5/5.</text>
</comment>
<evidence type="ECO:0000313" key="12">
    <source>
        <dbReference type="EMBL" id="KAG9445998.1"/>
    </source>
</evidence>
<dbReference type="FunFam" id="3.40.50.1100:FF:000004">
    <property type="entry name" value="Tryptophan synthase beta chain"/>
    <property type="match status" value="1"/>
</dbReference>
<evidence type="ECO:0000256" key="3">
    <source>
        <dbReference type="ARBA" id="ARBA00012043"/>
    </source>
</evidence>
<dbReference type="NCBIfam" id="TIGR00263">
    <property type="entry name" value="trpB"/>
    <property type="match status" value="1"/>
</dbReference>
<dbReference type="PANTHER" id="PTHR48077">
    <property type="entry name" value="TRYPTOPHAN SYNTHASE-RELATED"/>
    <property type="match status" value="1"/>
</dbReference>
<dbReference type="Pfam" id="PF00291">
    <property type="entry name" value="PALP"/>
    <property type="match status" value="1"/>
</dbReference>
<evidence type="ECO:0000256" key="6">
    <source>
        <dbReference type="ARBA" id="ARBA00022898"/>
    </source>
</evidence>
<proteinExistence type="inferred from homology"/>
<dbReference type="HAMAP" id="MF_00133">
    <property type="entry name" value="Trp_synth_beta"/>
    <property type="match status" value="1"/>
</dbReference>
<gene>
    <name evidence="12" type="ORF">H6P81_012126</name>
</gene>
<keyword evidence="8 10" id="KW-0456">Lyase</keyword>
<dbReference type="InterPro" id="IPR023026">
    <property type="entry name" value="Trp_synth_beta/beta-like"/>
</dbReference>
<dbReference type="InterPro" id="IPR001926">
    <property type="entry name" value="TrpB-like_PALP"/>
</dbReference>
<comment type="cofactor">
    <cofactor evidence="1 10">
        <name>pyridoxal 5'-phosphate</name>
        <dbReference type="ChEBI" id="CHEBI:597326"/>
    </cofactor>
</comment>
<evidence type="ECO:0000259" key="11">
    <source>
        <dbReference type="Pfam" id="PF00291"/>
    </source>
</evidence>